<feature type="transmembrane region" description="Helical" evidence="6">
    <location>
        <begin position="377"/>
        <end position="399"/>
    </location>
</feature>
<dbReference type="Gene3D" id="1.20.1740.10">
    <property type="entry name" value="Amino acid/polyamine transporter I"/>
    <property type="match status" value="1"/>
</dbReference>
<feature type="transmembrane region" description="Helical" evidence="6">
    <location>
        <begin position="89"/>
        <end position="115"/>
    </location>
</feature>
<keyword evidence="5 6" id="KW-0472">Membrane</keyword>
<dbReference type="GO" id="GO:0005886">
    <property type="term" value="C:plasma membrane"/>
    <property type="evidence" value="ECO:0007669"/>
    <property type="project" value="UniProtKB-SubCell"/>
</dbReference>
<dbReference type="EMBL" id="DRQG01000093">
    <property type="protein sequence ID" value="HGY56042.1"/>
    <property type="molecule type" value="Genomic_DNA"/>
</dbReference>
<dbReference type="PIRSF" id="PIRSF006060">
    <property type="entry name" value="AA_transporter"/>
    <property type="match status" value="1"/>
</dbReference>
<evidence type="ECO:0000256" key="3">
    <source>
        <dbReference type="ARBA" id="ARBA00022692"/>
    </source>
</evidence>
<dbReference type="Proteomes" id="UP000885779">
    <property type="component" value="Unassembled WGS sequence"/>
</dbReference>
<accession>A0A7V4WVZ6</accession>
<feature type="transmembrane region" description="Helical" evidence="6">
    <location>
        <begin position="43"/>
        <end position="63"/>
    </location>
</feature>
<dbReference type="GO" id="GO:0022857">
    <property type="term" value="F:transmembrane transporter activity"/>
    <property type="evidence" value="ECO:0007669"/>
    <property type="project" value="InterPro"/>
</dbReference>
<feature type="transmembrane region" description="Helical" evidence="6">
    <location>
        <begin position="127"/>
        <end position="147"/>
    </location>
</feature>
<feature type="transmembrane region" description="Helical" evidence="6">
    <location>
        <begin position="228"/>
        <end position="247"/>
    </location>
</feature>
<organism evidence="7">
    <name type="scientific">Caldithrix abyssi</name>
    <dbReference type="NCBI Taxonomy" id="187145"/>
    <lineage>
        <taxon>Bacteria</taxon>
        <taxon>Pseudomonadati</taxon>
        <taxon>Calditrichota</taxon>
        <taxon>Calditrichia</taxon>
        <taxon>Calditrichales</taxon>
        <taxon>Calditrichaceae</taxon>
        <taxon>Caldithrix</taxon>
    </lineage>
</organism>
<evidence type="ECO:0000256" key="5">
    <source>
        <dbReference type="ARBA" id="ARBA00023136"/>
    </source>
</evidence>
<comment type="caution">
    <text evidence="7">The sequence shown here is derived from an EMBL/GenBank/DDBJ whole genome shotgun (WGS) entry which is preliminary data.</text>
</comment>
<feature type="transmembrane region" description="Helical" evidence="6">
    <location>
        <begin position="323"/>
        <end position="341"/>
    </location>
</feature>
<dbReference type="Pfam" id="PF13520">
    <property type="entry name" value="AA_permease_2"/>
    <property type="match status" value="1"/>
</dbReference>
<sequence length="434" mass="46547">MSKNTHNKEKFGLKELIAIGVGGMIGGGIFSVLGLAVDISGHAAPIAFGVGSVIALAAGYSYIKLALTYHNDGASFTYLERAFPNQPNVAGIAGWTIIVGYIGTLALYAFTFGAYGADLFGQAGSGIVRMFLSLSVLLFFMLVNLYGVKASGETEDIVVYTKIILLTIFAVIGLFFVKGEFILPLVNKGASSIFLGGALIFVAYEGFQLITNAVCETENPERNVPRGIYGSIIITSIIYVVIAVVGVGNLSPQAFHAAKEYALAAAAEPILGNAGRVLIAVAALLATSSAINGTVFGASRMMAEMATQEKMPAAFSLRNRTKVPWLAVVILTVLASMFTLVNGLEMIASFSSMTFLLVSVGVSIANLRLRKKTKSKLALILLGLILMLTTIVLLVVYLWSHSRNTLVWIVFFYVAVMIMEFIFSKRNIFRKKLK</sequence>
<name>A0A7V4WVZ6_CALAY</name>
<keyword evidence="3 6" id="KW-0812">Transmembrane</keyword>
<dbReference type="InterPro" id="IPR002293">
    <property type="entry name" value="AA/rel_permease1"/>
</dbReference>
<gene>
    <name evidence="7" type="ORF">ENK44_10085</name>
</gene>
<reference evidence="7" key="1">
    <citation type="journal article" date="2020" name="mSystems">
        <title>Genome- and Community-Level Interaction Insights into Carbon Utilization and Element Cycling Functions of Hydrothermarchaeota in Hydrothermal Sediment.</title>
        <authorList>
            <person name="Zhou Z."/>
            <person name="Liu Y."/>
            <person name="Xu W."/>
            <person name="Pan J."/>
            <person name="Luo Z.H."/>
            <person name="Li M."/>
        </authorList>
    </citation>
    <scope>NUCLEOTIDE SEQUENCE [LARGE SCALE GENOMIC DNA]</scope>
    <source>
        <strain evidence="7">HyVt-577</strain>
    </source>
</reference>
<feature type="transmembrane region" description="Helical" evidence="6">
    <location>
        <begin position="347"/>
        <end position="365"/>
    </location>
</feature>
<comment type="subcellular location">
    <subcellularLocation>
        <location evidence="1">Cell membrane</location>
        <topology evidence="1">Multi-pass membrane protein</topology>
    </subcellularLocation>
</comment>
<dbReference type="PANTHER" id="PTHR42770:SF11">
    <property type="entry name" value="INNER MEMBRANE TRANSPORT PROTEIN YBAT"/>
    <property type="match status" value="1"/>
</dbReference>
<evidence type="ECO:0000256" key="6">
    <source>
        <dbReference type="SAM" id="Phobius"/>
    </source>
</evidence>
<feature type="transmembrane region" description="Helical" evidence="6">
    <location>
        <begin position="159"/>
        <end position="177"/>
    </location>
</feature>
<dbReference type="PANTHER" id="PTHR42770">
    <property type="entry name" value="AMINO ACID TRANSPORTER-RELATED"/>
    <property type="match status" value="1"/>
</dbReference>
<feature type="transmembrane region" description="Helical" evidence="6">
    <location>
        <begin position="277"/>
        <end position="302"/>
    </location>
</feature>
<dbReference type="InterPro" id="IPR050367">
    <property type="entry name" value="APC_superfamily"/>
</dbReference>
<feature type="transmembrane region" description="Helical" evidence="6">
    <location>
        <begin position="16"/>
        <end position="37"/>
    </location>
</feature>
<evidence type="ECO:0000256" key="2">
    <source>
        <dbReference type="ARBA" id="ARBA00022475"/>
    </source>
</evidence>
<evidence type="ECO:0000256" key="4">
    <source>
        <dbReference type="ARBA" id="ARBA00022989"/>
    </source>
</evidence>
<protein>
    <submittedName>
        <fullName evidence="7">Amino acid permease</fullName>
    </submittedName>
</protein>
<keyword evidence="4 6" id="KW-1133">Transmembrane helix</keyword>
<evidence type="ECO:0000256" key="1">
    <source>
        <dbReference type="ARBA" id="ARBA00004651"/>
    </source>
</evidence>
<proteinExistence type="predicted"/>
<evidence type="ECO:0000313" key="7">
    <source>
        <dbReference type="EMBL" id="HGY56042.1"/>
    </source>
</evidence>
<keyword evidence="2" id="KW-1003">Cell membrane</keyword>
<feature type="transmembrane region" description="Helical" evidence="6">
    <location>
        <begin position="405"/>
        <end position="424"/>
    </location>
</feature>
<feature type="transmembrane region" description="Helical" evidence="6">
    <location>
        <begin position="189"/>
        <end position="207"/>
    </location>
</feature>
<dbReference type="AlphaFoldDB" id="A0A7V4WVZ6"/>